<protein>
    <submittedName>
        <fullName evidence="1">Uncharacterized protein</fullName>
    </submittedName>
</protein>
<accession>A0A4V3D5S5</accession>
<reference evidence="1 2" key="1">
    <citation type="submission" date="2019-03" db="EMBL/GenBank/DDBJ databases">
        <title>Genomic Encyclopedia of Type Strains, Phase IV (KMG-IV): sequencing the most valuable type-strain genomes for metagenomic binning, comparative biology and taxonomic classification.</title>
        <authorList>
            <person name="Goeker M."/>
        </authorList>
    </citation>
    <scope>NUCLEOTIDE SEQUENCE [LARGE SCALE GENOMIC DNA]</scope>
    <source>
        <strain evidence="1 2">DSM 28697</strain>
    </source>
</reference>
<organism evidence="1 2">
    <name type="scientific">Aureibacillus halotolerans</name>
    <dbReference type="NCBI Taxonomy" id="1508390"/>
    <lineage>
        <taxon>Bacteria</taxon>
        <taxon>Bacillati</taxon>
        <taxon>Bacillota</taxon>
        <taxon>Bacilli</taxon>
        <taxon>Bacillales</taxon>
        <taxon>Bacillaceae</taxon>
        <taxon>Aureibacillus</taxon>
    </lineage>
</organism>
<sequence>MNFSEAERMCAENHMNRAKKALECSETPRVQGKGHEPLETSENAVKTYELRVKSL</sequence>
<evidence type="ECO:0000313" key="2">
    <source>
        <dbReference type="Proteomes" id="UP000295632"/>
    </source>
</evidence>
<gene>
    <name evidence="1" type="ORF">EV213_104185</name>
</gene>
<evidence type="ECO:0000313" key="1">
    <source>
        <dbReference type="EMBL" id="TDQ41187.1"/>
    </source>
</evidence>
<dbReference type="AlphaFoldDB" id="A0A4V3D5S5"/>
<dbReference type="EMBL" id="SNYJ01000004">
    <property type="protein sequence ID" value="TDQ41187.1"/>
    <property type="molecule type" value="Genomic_DNA"/>
</dbReference>
<dbReference type="Proteomes" id="UP000295632">
    <property type="component" value="Unassembled WGS sequence"/>
</dbReference>
<proteinExistence type="predicted"/>
<name>A0A4V3D5S5_9BACI</name>
<keyword evidence="2" id="KW-1185">Reference proteome</keyword>
<comment type="caution">
    <text evidence="1">The sequence shown here is derived from an EMBL/GenBank/DDBJ whole genome shotgun (WGS) entry which is preliminary data.</text>
</comment>